<dbReference type="InterPro" id="IPR036770">
    <property type="entry name" value="Ankyrin_rpt-contain_sf"/>
</dbReference>
<dbReference type="PANTHER" id="PTHR46586">
    <property type="entry name" value="ANKYRIN REPEAT-CONTAINING PROTEIN"/>
    <property type="match status" value="1"/>
</dbReference>
<dbReference type="EMBL" id="KF483846">
    <property type="protein sequence ID" value="AHC54770.1"/>
    <property type="molecule type" value="Genomic_DNA"/>
</dbReference>
<protein>
    <submittedName>
        <fullName evidence="1">Putative ankyrin repeat protein</fullName>
    </submittedName>
</protein>
<reference evidence="1 2" key="1">
    <citation type="journal article" date="2014" name="Arch. Virol.">
        <title>Complete genome sequence of Tunisvirus, a new member of the proposed family Marseilleviridae.</title>
        <authorList>
            <person name="Aherfi S."/>
            <person name="Boughalmi M."/>
            <person name="Pagnier I."/>
            <person name="Fournous G."/>
            <person name="La Scola B."/>
            <person name="Raoult D."/>
            <person name="Colson P."/>
        </authorList>
    </citation>
    <scope>NUCLEOTIDE SEQUENCE [LARGE SCALE GENOMIC DNA]</scope>
    <source>
        <strain evidence="1 2">U484</strain>
    </source>
</reference>
<dbReference type="SUPFAM" id="SSF48403">
    <property type="entry name" value="Ankyrin repeat"/>
    <property type="match status" value="1"/>
</dbReference>
<dbReference type="Proteomes" id="UP000232615">
    <property type="component" value="Segment"/>
</dbReference>
<dbReference type="InterPro" id="IPR036047">
    <property type="entry name" value="F-box-like_dom_sf"/>
</dbReference>
<gene>
    <name evidence="1" type="ORF">TNS_ORF52</name>
</gene>
<keyword evidence="2" id="KW-1185">Reference proteome</keyword>
<dbReference type="InterPro" id="IPR052050">
    <property type="entry name" value="SecEffector_AnkRepeat"/>
</dbReference>
<evidence type="ECO:0000313" key="1">
    <source>
        <dbReference type="EMBL" id="AHC54770.1"/>
    </source>
</evidence>
<evidence type="ECO:0000313" key="2">
    <source>
        <dbReference type="Proteomes" id="UP000232615"/>
    </source>
</evidence>
<sequence>MELVLFDNNILKYIFGFLEENEAVPCAFVCKFWKQIRATSKNWKVQWKTKAAFHKAVSFGNKNLIEFFFDNDASHKTVTASLYAAKTGDIKILELLVERGYPLKKGYVGASAKGYTHVLDWLQEVDEDGDLQDVFEESMSLAARFNHLEVLKWFEERITIDYSYKMLWSAIATAAIQKGGYGEALDYALDGSSLRRRNILSDAIIHKNFRVMERFWRKKDIGCKKYASLGLKSRSPRVVEWLWQRGISFKKADITKHFDNVEMMRVLVEVCDLEVNEDDDLFVAVVSCKDPTIFKFLKDKGCILDKETSKNAVLNGNLVAAKWLFHNDCPFYENVAKFSPIEKKMFEWLKKAGFNLFLKQEHLEEALKNSLTETVLFLIDNKCPYNPEEMEDSIKNRLIKTLVQDRK</sequence>
<dbReference type="SUPFAM" id="SSF81383">
    <property type="entry name" value="F-box domain"/>
    <property type="match status" value="1"/>
</dbReference>
<dbReference type="Gene3D" id="1.25.40.20">
    <property type="entry name" value="Ankyrin repeat-containing domain"/>
    <property type="match status" value="1"/>
</dbReference>
<name>V9SDI1_9VIRU</name>
<organism evidence="1 2">
    <name type="scientific">Tunisvirus fontaine2</name>
    <dbReference type="NCBI Taxonomy" id="1421067"/>
    <lineage>
        <taxon>Viruses</taxon>
        <taxon>Varidnaviria</taxon>
        <taxon>Bamfordvirae</taxon>
        <taxon>Nucleocytoviricota</taxon>
        <taxon>Megaviricetes</taxon>
        <taxon>Pimascovirales</taxon>
        <taxon>Pimascovirales incertae sedis</taxon>
        <taxon>Marseilleviridae</taxon>
        <taxon>Losannavirus</taxon>
        <taxon>Losannavirus tunisense</taxon>
    </lineage>
</organism>
<dbReference type="PANTHER" id="PTHR46586:SF2">
    <property type="entry name" value="SWIM-TYPE DOMAIN-CONTAINING PROTEIN"/>
    <property type="match status" value="1"/>
</dbReference>
<accession>V9SDI1</accession>
<proteinExistence type="predicted"/>